<name>X0X4H7_9ZZZZ</name>
<gene>
    <name evidence="1" type="ORF">S01H1_69180</name>
</gene>
<dbReference type="EMBL" id="BARS01045912">
    <property type="protein sequence ID" value="GAG37925.1"/>
    <property type="molecule type" value="Genomic_DNA"/>
</dbReference>
<proteinExistence type="predicted"/>
<comment type="caution">
    <text evidence="1">The sequence shown here is derived from an EMBL/GenBank/DDBJ whole genome shotgun (WGS) entry which is preliminary data.</text>
</comment>
<sequence>MNKHWALSLNENGFSGITFSKRSDVKYGVRPIPYYEIDGDIELLKEIKNQLFKHGINSTLSKTKYFNSLQVIGVDNCITLSEVISVKDEWKNSLRDDFKGGAHLTEPGIKKLFIDFGKKSLLTYDEVCEIIDAAKKKRLRANSGL</sequence>
<dbReference type="AlphaFoldDB" id="X0X4H7"/>
<organism evidence="1">
    <name type="scientific">marine sediment metagenome</name>
    <dbReference type="NCBI Taxonomy" id="412755"/>
    <lineage>
        <taxon>unclassified sequences</taxon>
        <taxon>metagenomes</taxon>
        <taxon>ecological metagenomes</taxon>
    </lineage>
</organism>
<protein>
    <submittedName>
        <fullName evidence="1">Uncharacterized protein</fullName>
    </submittedName>
</protein>
<reference evidence="1" key="1">
    <citation type="journal article" date="2014" name="Front. Microbiol.">
        <title>High frequency of phylogenetically diverse reductive dehalogenase-homologous genes in deep subseafloor sedimentary metagenomes.</title>
        <authorList>
            <person name="Kawai M."/>
            <person name="Futagami T."/>
            <person name="Toyoda A."/>
            <person name="Takaki Y."/>
            <person name="Nishi S."/>
            <person name="Hori S."/>
            <person name="Arai W."/>
            <person name="Tsubouchi T."/>
            <person name="Morono Y."/>
            <person name="Uchiyama I."/>
            <person name="Ito T."/>
            <person name="Fujiyama A."/>
            <person name="Inagaki F."/>
            <person name="Takami H."/>
        </authorList>
    </citation>
    <scope>NUCLEOTIDE SEQUENCE</scope>
    <source>
        <strain evidence="1">Expedition CK06-06</strain>
    </source>
</reference>
<accession>X0X4H7</accession>
<evidence type="ECO:0000313" key="1">
    <source>
        <dbReference type="EMBL" id="GAG37925.1"/>
    </source>
</evidence>
<feature type="non-terminal residue" evidence="1">
    <location>
        <position position="145"/>
    </location>
</feature>